<dbReference type="InParanoid" id="A0A078AHH1"/>
<protein>
    <submittedName>
        <fullName evidence="1">Uncharacterized protein</fullName>
    </submittedName>
</protein>
<sequence>MQRYNHYKPTQLGIRQTQIQVDSKQTQLKLIDENKGTIQVNGWGLNLDQQLLVNYQYAAPLSLAVKQLNNLKFRSWNYFLIHTPTHVIQVIFVDLNLGIACPSNLVVMERQDIKGTQKIIETMTCPTYNKETVSIGEKTELVADQWSGSVIRKEGSMYQFKVNSKAANFEMDLTFDYSENPGQVWATPLTNDLRTYYATQKKPVSVVGSYSYNNQRQQCKGGDCFMMIDIGRGHLNYGMAYFWVLIMAKLKDGRTIYINLCDGASSEFKTLDKANEDFIIVDGKHYKLDVTEMDYYKDNYMGRKTIRTAVQSNDYKKIYKNRSCEFSFEPQGQLSQGVNAAVIAMNQVFTYGPFKGFCDLDGDRIEIDNVFGHVEQVYSRW</sequence>
<organism evidence="1 2">
    <name type="scientific">Stylonychia lemnae</name>
    <name type="common">Ciliate</name>
    <dbReference type="NCBI Taxonomy" id="5949"/>
    <lineage>
        <taxon>Eukaryota</taxon>
        <taxon>Sar</taxon>
        <taxon>Alveolata</taxon>
        <taxon>Ciliophora</taxon>
        <taxon>Intramacronucleata</taxon>
        <taxon>Spirotrichea</taxon>
        <taxon>Stichotrichia</taxon>
        <taxon>Sporadotrichida</taxon>
        <taxon>Oxytrichidae</taxon>
        <taxon>Stylonychinae</taxon>
        <taxon>Stylonychia</taxon>
    </lineage>
</organism>
<dbReference type="PANTHER" id="PTHR35868:SF3">
    <property type="entry name" value="DUF2804 DOMAIN-CONTAINING PROTEIN"/>
    <property type="match status" value="1"/>
</dbReference>
<proteinExistence type="predicted"/>
<dbReference type="OrthoDB" id="4763727at2759"/>
<gene>
    <name evidence="1" type="primary">Contig854.g931</name>
    <name evidence="1" type="ORF">STYLEM_10759</name>
</gene>
<keyword evidence="2" id="KW-1185">Reference proteome</keyword>
<dbReference type="InterPro" id="IPR021243">
    <property type="entry name" value="DUF2804"/>
</dbReference>
<reference evidence="1 2" key="1">
    <citation type="submission" date="2014-06" db="EMBL/GenBank/DDBJ databases">
        <authorList>
            <person name="Swart Estienne"/>
        </authorList>
    </citation>
    <scope>NUCLEOTIDE SEQUENCE [LARGE SCALE GENOMIC DNA]</scope>
    <source>
        <strain evidence="1 2">130c</strain>
    </source>
</reference>
<dbReference type="EMBL" id="CCKQ01010229">
    <property type="protein sequence ID" value="CDW81735.1"/>
    <property type="molecule type" value="Genomic_DNA"/>
</dbReference>
<accession>A0A078AHH1</accession>
<dbReference type="Pfam" id="PF10974">
    <property type="entry name" value="DUF2804"/>
    <property type="match status" value="1"/>
</dbReference>
<name>A0A078AHH1_STYLE</name>
<dbReference type="AlphaFoldDB" id="A0A078AHH1"/>
<dbReference type="PANTHER" id="PTHR35868">
    <property type="entry name" value="DUF2804 DOMAIN-CONTAINING PROTEIN-RELATED"/>
    <property type="match status" value="1"/>
</dbReference>
<evidence type="ECO:0000313" key="1">
    <source>
        <dbReference type="EMBL" id="CDW81735.1"/>
    </source>
</evidence>
<evidence type="ECO:0000313" key="2">
    <source>
        <dbReference type="Proteomes" id="UP000039865"/>
    </source>
</evidence>
<dbReference type="Proteomes" id="UP000039865">
    <property type="component" value="Unassembled WGS sequence"/>
</dbReference>